<organism evidence="1 2">
    <name type="scientific">Weissella oryzae (strain DSM 25784 / JCM 18191 / LMG 30913 / SG25)</name>
    <dbReference type="NCBI Taxonomy" id="1329250"/>
    <lineage>
        <taxon>Bacteria</taxon>
        <taxon>Bacillati</taxon>
        <taxon>Bacillota</taxon>
        <taxon>Bacilli</taxon>
        <taxon>Lactobacillales</taxon>
        <taxon>Lactobacillaceae</taxon>
        <taxon>Weissella</taxon>
    </lineage>
</organism>
<sequence>MADTINYIKKDNGLFDQKINQGLVTSILGVPKVDLVNGGKSFTMTTLSTSGLKPHSRNKGFNEGSAKNDKKVYTMGQDRDIEFYVDTQDVDETNQDLAVGNISKVFIEEKVQPEIDAYRFSKLANEAGNTKTETLTVDDVYTRLKAAILPVRKYGAQNIIGFVSSEVMDMLERSKEFTRSITNQNVGQTALESRITSLDGVQLVEVWDDSRFKTAYNFDDGYAPTTDAKDINFILVAKQSVIPIVKENAIFLFAPGTHTEGDGYLYQNRLYHDLFVLEQQKDGVSVSIKGSASSN</sequence>
<protein>
    <submittedName>
        <fullName evidence="1">Prophage protein</fullName>
    </submittedName>
</protein>
<name>A0A069CW25_WEIOS</name>
<gene>
    <name evidence="1" type="ORF">WOSG25_230130</name>
</gene>
<reference evidence="2" key="1">
    <citation type="journal article" date="2014" name="Genome Announc.">
        <title>Draft genome sequence of Weissella oryzae SG25T, isolated from fermented rice grains.</title>
        <authorList>
            <person name="Tanizawa Y."/>
            <person name="Fujisawa T."/>
            <person name="Mochizuki T."/>
            <person name="Kaminuma E."/>
            <person name="Suzuki Y."/>
            <person name="Nakamura Y."/>
            <person name="Tohno M."/>
        </authorList>
    </citation>
    <scope>NUCLEOTIDE SEQUENCE [LARGE SCALE GENOMIC DNA]</scope>
    <source>
        <strain evidence="2">DSM 25784 / JCM 18191 / LMG 30913 / SG25</strain>
    </source>
</reference>
<evidence type="ECO:0000313" key="2">
    <source>
        <dbReference type="Proteomes" id="UP000030643"/>
    </source>
</evidence>
<dbReference type="AlphaFoldDB" id="A0A069CW25"/>
<accession>A0A069CW25</accession>
<dbReference type="eggNOG" id="ENOG502Z7Z5">
    <property type="taxonomic scope" value="Bacteria"/>
</dbReference>
<dbReference type="RefSeq" id="WP_027699892.1">
    <property type="nucleotide sequence ID" value="NZ_DF820506.1"/>
</dbReference>
<dbReference type="STRING" id="1329250.WOSG25_230130"/>
<proteinExistence type="predicted"/>
<keyword evidence="2" id="KW-1185">Reference proteome</keyword>
<evidence type="ECO:0000313" key="1">
    <source>
        <dbReference type="EMBL" id="GAK32005.1"/>
    </source>
</evidence>
<dbReference type="EMBL" id="DF820506">
    <property type="protein sequence ID" value="GAK32005.1"/>
    <property type="molecule type" value="Genomic_DNA"/>
</dbReference>
<dbReference type="OrthoDB" id="9770443at2"/>
<dbReference type="Proteomes" id="UP000030643">
    <property type="component" value="Unassembled WGS sequence"/>
</dbReference>